<dbReference type="PANTHER" id="PTHR43752:SF2">
    <property type="entry name" value="BNR_ASP-BOX REPEAT FAMILY PROTEIN"/>
    <property type="match status" value="1"/>
</dbReference>
<dbReference type="CDD" id="cd15482">
    <property type="entry name" value="Sialidase_non-viral"/>
    <property type="match status" value="1"/>
</dbReference>
<dbReference type="AlphaFoldDB" id="C6XL93"/>
<proteinExistence type="predicted"/>
<feature type="domain" description="Sialidase" evidence="2">
    <location>
        <begin position="78"/>
        <end position="369"/>
    </location>
</feature>
<name>C6XL93_HIRBI</name>
<organism evidence="3 4">
    <name type="scientific">Hirschia baltica (strain ATCC 49814 / DSM 5838 / IFAM 1418)</name>
    <dbReference type="NCBI Taxonomy" id="582402"/>
    <lineage>
        <taxon>Bacteria</taxon>
        <taxon>Pseudomonadati</taxon>
        <taxon>Pseudomonadota</taxon>
        <taxon>Alphaproteobacteria</taxon>
        <taxon>Hyphomonadales</taxon>
        <taxon>Hyphomonadaceae</taxon>
        <taxon>Hirschia</taxon>
    </lineage>
</organism>
<evidence type="ECO:0000259" key="2">
    <source>
        <dbReference type="Pfam" id="PF13088"/>
    </source>
</evidence>
<dbReference type="InterPro" id="IPR011040">
    <property type="entry name" value="Sialidase"/>
</dbReference>
<dbReference type="SUPFAM" id="SSF50939">
    <property type="entry name" value="Sialidases"/>
    <property type="match status" value="1"/>
</dbReference>
<dbReference type="KEGG" id="hba:Hbal_2009"/>
<evidence type="ECO:0000313" key="3">
    <source>
        <dbReference type="EMBL" id="ACT59692.1"/>
    </source>
</evidence>
<dbReference type="PANTHER" id="PTHR43752">
    <property type="entry name" value="BNR/ASP-BOX REPEAT FAMILY PROTEIN"/>
    <property type="match status" value="1"/>
</dbReference>
<keyword evidence="4" id="KW-1185">Reference proteome</keyword>
<dbReference type="InterPro" id="IPR036278">
    <property type="entry name" value="Sialidase_sf"/>
</dbReference>
<evidence type="ECO:0000256" key="1">
    <source>
        <dbReference type="SAM" id="SignalP"/>
    </source>
</evidence>
<feature type="chain" id="PRO_5002971424" description="Sialidase domain-containing protein" evidence="1">
    <location>
        <begin position="22"/>
        <end position="388"/>
    </location>
</feature>
<accession>C6XL93</accession>
<protein>
    <recommendedName>
        <fullName evidence="2">Sialidase domain-containing protein</fullName>
    </recommendedName>
</protein>
<keyword evidence="1" id="KW-0732">Signal</keyword>
<gene>
    <name evidence="3" type="ordered locus">Hbal_2009</name>
</gene>
<evidence type="ECO:0000313" key="4">
    <source>
        <dbReference type="Proteomes" id="UP000002745"/>
    </source>
</evidence>
<dbReference type="Gene3D" id="2.120.10.10">
    <property type="match status" value="1"/>
</dbReference>
<dbReference type="Proteomes" id="UP000002745">
    <property type="component" value="Chromosome"/>
</dbReference>
<reference evidence="4" key="1">
    <citation type="journal article" date="2011" name="J. Bacteriol.">
        <title>Genome sequences of eight morphologically diverse alphaproteobacteria.</title>
        <authorList>
            <consortium name="US DOE Joint Genome Institute"/>
            <person name="Brown P.J."/>
            <person name="Kysela D.T."/>
            <person name="Buechlein A."/>
            <person name="Hemmerich C."/>
            <person name="Brun Y.V."/>
        </authorList>
    </citation>
    <scope>NUCLEOTIDE SEQUENCE [LARGE SCALE GENOMIC DNA]</scope>
    <source>
        <strain evidence="4">ATCC 49814 / DSM 5838 / IFAM 1418</strain>
    </source>
</reference>
<dbReference type="STRING" id="582402.Hbal_2009"/>
<feature type="signal peptide" evidence="1">
    <location>
        <begin position="1"/>
        <end position="21"/>
    </location>
</feature>
<sequence>MKTRILLSLICVGLLAYCAKVGVTTPPLIHVQAELFDQENTETLGLVQAQNTETFTIFEPKETDYRYNNGVVLLPFKGKLYAQWQSSSKDEDGPETEVKFSVSDEGKNWSLPEILAPARENAIVTSGGWWTDGETLIAYINVWPSFTYEDRSGYTEYISSKDGVVWSAPQRVLDIDGVPVNGVIEQDAHTTRTGRIVTAFHTSPGLHVKPFYTDDPLGITGWTQGEFENLPTTKAVSREIEPSWFSRPNGDLVMVFRDQDSSYQTIVSVSENDGVSWTDPELAAFPDSRSKQSAGNLPNGDVFRVNNPRNTKIRSPLVVSLSKDGVVFDKAWLLRGGGDDLQALRYEGKYKSIGYSYPKSVIWGDYLYVGYATNKEDVQISRVPWKNL</sequence>
<dbReference type="HOGENOM" id="CLU_715442_0_0_5"/>
<dbReference type="EMBL" id="CP001678">
    <property type="protein sequence ID" value="ACT59692.1"/>
    <property type="molecule type" value="Genomic_DNA"/>
</dbReference>
<dbReference type="eggNOG" id="COG4409">
    <property type="taxonomic scope" value="Bacteria"/>
</dbReference>
<dbReference type="Pfam" id="PF13088">
    <property type="entry name" value="BNR_2"/>
    <property type="match status" value="1"/>
</dbReference>
<dbReference type="RefSeq" id="WP_015827842.1">
    <property type="nucleotide sequence ID" value="NC_012982.1"/>
</dbReference>